<gene>
    <name evidence="2" type="ORF">HK26_03130</name>
</gene>
<dbReference type="Proteomes" id="UP000194931">
    <property type="component" value="Unassembled WGS sequence"/>
</dbReference>
<dbReference type="AlphaFoldDB" id="A0A252BTD5"/>
<keyword evidence="3" id="KW-1185">Reference proteome</keyword>
<proteinExistence type="predicted"/>
<name>A0A252BTD5_9PROT</name>
<feature type="region of interest" description="Disordered" evidence="1">
    <location>
        <begin position="63"/>
        <end position="88"/>
    </location>
</feature>
<dbReference type="EMBL" id="JOPJ01000017">
    <property type="protein sequence ID" value="OUJ12195.1"/>
    <property type="molecule type" value="Genomic_DNA"/>
</dbReference>
<evidence type="ECO:0000313" key="3">
    <source>
        <dbReference type="Proteomes" id="UP000194931"/>
    </source>
</evidence>
<reference evidence="3" key="1">
    <citation type="submission" date="2014-06" db="EMBL/GenBank/DDBJ databases">
        <authorList>
            <person name="Winans N.J."/>
            <person name="Newell P.D."/>
            <person name="Douglas A.E."/>
        </authorList>
    </citation>
    <scope>NUCLEOTIDE SEQUENCE [LARGE SCALE GENOMIC DNA]</scope>
</reference>
<organism evidence="2 3">
    <name type="scientific">Acetobacter okinawensis</name>
    <dbReference type="NCBI Taxonomy" id="1076594"/>
    <lineage>
        <taxon>Bacteria</taxon>
        <taxon>Pseudomonadati</taxon>
        <taxon>Pseudomonadota</taxon>
        <taxon>Alphaproteobacteria</taxon>
        <taxon>Acetobacterales</taxon>
        <taxon>Acetobacteraceae</taxon>
        <taxon>Acetobacter</taxon>
    </lineage>
</organism>
<protein>
    <submittedName>
        <fullName evidence="2">Uncharacterized protein</fullName>
    </submittedName>
</protein>
<evidence type="ECO:0000256" key="1">
    <source>
        <dbReference type="SAM" id="MobiDB-lite"/>
    </source>
</evidence>
<comment type="caution">
    <text evidence="2">The sequence shown here is derived from an EMBL/GenBank/DDBJ whole genome shotgun (WGS) entry which is preliminary data.</text>
</comment>
<sequence length="88" mass="9996">MHHFFISRPLPLGQKPATCVSFILHPAPERGQSNLKEPLCAVLHQYIKNFYIFAVFQQRPTPHLRERPHHTTKKAGHTVPGPIARSPA</sequence>
<evidence type="ECO:0000313" key="2">
    <source>
        <dbReference type="EMBL" id="OUJ12195.1"/>
    </source>
</evidence>
<accession>A0A252BTD5</accession>
<feature type="compositionally biased region" description="Basic residues" evidence="1">
    <location>
        <begin position="66"/>
        <end position="76"/>
    </location>
</feature>